<evidence type="ECO:0000313" key="6">
    <source>
        <dbReference type="EMBL" id="RCW46973.1"/>
    </source>
</evidence>
<organism evidence="6 7">
    <name type="scientific">Halopolyspora algeriensis</name>
    <dbReference type="NCBI Taxonomy" id="1500506"/>
    <lineage>
        <taxon>Bacteria</taxon>
        <taxon>Bacillati</taxon>
        <taxon>Actinomycetota</taxon>
        <taxon>Actinomycetes</taxon>
        <taxon>Actinomycetes incertae sedis</taxon>
        <taxon>Halopolyspora</taxon>
    </lineage>
</organism>
<sequence>MTEVVDTVIVGAGLAGLSAAHTLTTNGQTVRVLEVEPEVGGRTRTGQLADGVLTEFGGEWVGPQHRHMQRLVNELGLHLQPAKQLGHPILWRGARRNLIRRIPALSMPEQWALLRACWRLNQLARTVDPVQPWLSAEADALDSHAFAAWLRAQGVDGDGLRYLSIVVGALMSADIEHVSLLHVLWWFARGRGLLRTLHTTFAYTVVEGAQSITARLAEQLGDRVTLNTAVRRISDADQVHVETIEGVAIQARHTVVTAPVGALAHLDFDPPLPETLAALDELRGQPGTKVTGLLPHEHHVRHRAAIGGTTVAAAWRANRRITGFAAPDYAEADEAILTADLAALFHITPENLRARTVYRWSEHPHIPACDIGFSPGQLRRHGPHLTRSHGHIHFAGAERSSWPNNMEGAVESGINAARTILSG</sequence>
<evidence type="ECO:0000256" key="1">
    <source>
        <dbReference type="ARBA" id="ARBA00001974"/>
    </source>
</evidence>
<comment type="cofactor">
    <cofactor evidence="1">
        <name>FAD</name>
        <dbReference type="ChEBI" id="CHEBI:57692"/>
    </cofactor>
</comment>
<reference evidence="6 7" key="1">
    <citation type="submission" date="2018-07" db="EMBL/GenBank/DDBJ databases">
        <title>Genomic Encyclopedia of Type Strains, Phase III (KMG-III): the genomes of soil and plant-associated and newly described type strains.</title>
        <authorList>
            <person name="Whitman W."/>
        </authorList>
    </citation>
    <scope>NUCLEOTIDE SEQUENCE [LARGE SCALE GENOMIC DNA]</scope>
    <source>
        <strain evidence="6 7">CECT 8575</strain>
    </source>
</reference>
<dbReference type="AlphaFoldDB" id="A0A368W2R2"/>
<dbReference type="InterPro" id="IPR002937">
    <property type="entry name" value="Amino_oxidase"/>
</dbReference>
<dbReference type="GO" id="GO:0016491">
    <property type="term" value="F:oxidoreductase activity"/>
    <property type="evidence" value="ECO:0007669"/>
    <property type="project" value="UniProtKB-KW"/>
</dbReference>
<dbReference type="OrthoDB" id="337830at2"/>
<dbReference type="InterPro" id="IPR050703">
    <property type="entry name" value="Flavin_MAO"/>
</dbReference>
<dbReference type="PRINTS" id="PR00757">
    <property type="entry name" value="AMINEOXDASEF"/>
</dbReference>
<comment type="caution">
    <text evidence="6">The sequence shown here is derived from an EMBL/GenBank/DDBJ whole genome shotgun (WGS) entry which is preliminary data.</text>
</comment>
<gene>
    <name evidence="6" type="ORF">DFQ14_101313</name>
</gene>
<feature type="binding site" evidence="4">
    <location>
        <position position="324"/>
    </location>
    <ligand>
        <name>substrate</name>
    </ligand>
</feature>
<keyword evidence="3" id="KW-0560">Oxidoreductase</keyword>
<protein>
    <submittedName>
        <fullName evidence="6">Monoamine oxidase</fullName>
    </submittedName>
</protein>
<dbReference type="PANTHER" id="PTHR43563">
    <property type="entry name" value="AMINE OXIDASE"/>
    <property type="match status" value="1"/>
</dbReference>
<feature type="domain" description="Amine oxidase" evidence="5">
    <location>
        <begin position="14"/>
        <end position="421"/>
    </location>
</feature>
<feature type="binding site" evidence="4">
    <location>
        <position position="230"/>
    </location>
    <ligand>
        <name>FAD</name>
        <dbReference type="ChEBI" id="CHEBI:57692"/>
    </ligand>
</feature>
<dbReference type="Pfam" id="PF01593">
    <property type="entry name" value="Amino_oxidase"/>
    <property type="match status" value="1"/>
</dbReference>
<dbReference type="SUPFAM" id="SSF51905">
    <property type="entry name" value="FAD/NAD(P)-binding domain"/>
    <property type="match status" value="1"/>
</dbReference>
<comment type="similarity">
    <text evidence="2">Belongs to the flavin monoamine oxidase family.</text>
</comment>
<dbReference type="EMBL" id="QPJC01000001">
    <property type="protein sequence ID" value="RCW46973.1"/>
    <property type="molecule type" value="Genomic_DNA"/>
</dbReference>
<evidence type="ECO:0000313" key="7">
    <source>
        <dbReference type="Proteomes" id="UP000253495"/>
    </source>
</evidence>
<proteinExistence type="inferred from homology"/>
<dbReference type="Proteomes" id="UP000253495">
    <property type="component" value="Unassembled WGS sequence"/>
</dbReference>
<evidence type="ECO:0000256" key="2">
    <source>
        <dbReference type="ARBA" id="ARBA00005995"/>
    </source>
</evidence>
<name>A0A368W2R2_9ACTN</name>
<keyword evidence="7" id="KW-1185">Reference proteome</keyword>
<evidence type="ECO:0000256" key="3">
    <source>
        <dbReference type="ARBA" id="ARBA00023002"/>
    </source>
</evidence>
<dbReference type="RefSeq" id="WP_114451198.1">
    <property type="nucleotide sequence ID" value="NZ_QPJC01000001.1"/>
</dbReference>
<dbReference type="PANTHER" id="PTHR43563:SF1">
    <property type="entry name" value="AMINE OXIDASE [FLAVIN-CONTAINING] B"/>
    <property type="match status" value="1"/>
</dbReference>
<dbReference type="InterPro" id="IPR036188">
    <property type="entry name" value="FAD/NAD-bd_sf"/>
</dbReference>
<dbReference type="Gene3D" id="3.50.50.60">
    <property type="entry name" value="FAD/NAD(P)-binding domain"/>
    <property type="match status" value="1"/>
</dbReference>
<evidence type="ECO:0000259" key="5">
    <source>
        <dbReference type="Pfam" id="PF01593"/>
    </source>
</evidence>
<feature type="binding site" evidence="4">
    <location>
        <position position="398"/>
    </location>
    <ligand>
        <name>FAD</name>
        <dbReference type="ChEBI" id="CHEBI:57692"/>
    </ligand>
</feature>
<accession>A0A368W2R2</accession>
<evidence type="ECO:0000256" key="4">
    <source>
        <dbReference type="PIRSR" id="PIRSR601613-1"/>
    </source>
</evidence>
<dbReference type="InterPro" id="IPR001613">
    <property type="entry name" value="Flavin_amine_oxidase"/>
</dbReference>